<dbReference type="eggNOG" id="COG0438">
    <property type="taxonomic scope" value="Bacteria"/>
</dbReference>
<evidence type="ECO:0000259" key="1">
    <source>
        <dbReference type="Pfam" id="PF13579"/>
    </source>
</evidence>
<dbReference type="InterPro" id="IPR028098">
    <property type="entry name" value="Glyco_trans_4-like_N"/>
</dbReference>
<proteinExistence type="predicted"/>
<organism evidence="2 3">
    <name type="scientific">Magnetococcus marinus (strain ATCC BAA-1437 / JCM 17883 / MC-1)</name>
    <dbReference type="NCBI Taxonomy" id="156889"/>
    <lineage>
        <taxon>Bacteria</taxon>
        <taxon>Pseudomonadati</taxon>
        <taxon>Pseudomonadota</taxon>
        <taxon>Magnetococcia</taxon>
        <taxon>Magnetococcales</taxon>
        <taxon>Magnetococcaceae</taxon>
        <taxon>Magnetococcus</taxon>
    </lineage>
</organism>
<protein>
    <recommendedName>
        <fullName evidence="1">Glycosyltransferase subfamily 4-like N-terminal domain-containing protein</fullName>
    </recommendedName>
</protein>
<evidence type="ECO:0000313" key="3">
    <source>
        <dbReference type="Proteomes" id="UP000002586"/>
    </source>
</evidence>
<feature type="domain" description="Glycosyltransferase subfamily 4-like N-terminal" evidence="1">
    <location>
        <begin position="24"/>
        <end position="207"/>
    </location>
</feature>
<dbReference type="SUPFAM" id="SSF53756">
    <property type="entry name" value="UDP-Glycosyltransferase/glycogen phosphorylase"/>
    <property type="match status" value="1"/>
</dbReference>
<dbReference type="Pfam" id="PF13579">
    <property type="entry name" value="Glyco_trans_4_4"/>
    <property type="match status" value="1"/>
</dbReference>
<accession>A0LCW9</accession>
<evidence type="ECO:0000313" key="2">
    <source>
        <dbReference type="EMBL" id="ABK45812.1"/>
    </source>
</evidence>
<reference evidence="2 3" key="2">
    <citation type="journal article" date="2012" name="Int. J. Syst. Evol. Microbiol.">
        <title>Magnetococcus marinus gen. nov., sp. nov., a marine, magnetotactic bacterium that represents a novel lineage (Magnetococcaceae fam. nov.; Magnetococcales ord. nov.) at the base of the Alphaproteobacteria.</title>
        <authorList>
            <person name="Bazylinski D.A."/>
            <person name="Williams T.J."/>
            <person name="Lefevre C.T."/>
            <person name="Berg R.J."/>
            <person name="Zhang C.L."/>
            <person name="Bowser S.S."/>
            <person name="Dean A.J."/>
            <person name="Beveridge T.J."/>
        </authorList>
    </citation>
    <scope>NUCLEOTIDE SEQUENCE [LARGE SCALE GENOMIC DNA]</scope>
    <source>
        <strain evidence="3">ATCC BAA-1437 / JCM 17883 / MC-1</strain>
    </source>
</reference>
<dbReference type="RefSeq" id="WP_011714871.1">
    <property type="nucleotide sequence ID" value="NC_008576.1"/>
</dbReference>
<keyword evidence="3" id="KW-1185">Reference proteome</keyword>
<sequence length="416" mass="46715">MMGKRVLMIAFHFPPAMGYSGTQRALKFCRYLPDYGWQPIVLSAHARSYAQTTPEQLVEIPPQVPVYRSFALDATRHLAIAGRYFGFTARPDRWRSWRWPAIWRGLRIIQRDQPDLIWATYPIATCHRIAHSLSLISGVPWVADFRDCQLNATFPAHPRQRELFGTLEARHISSANRVVVTTPGIQRLYRERYPYMDPDKIQVIANGFDEENFQGLPLARVADPEKPVHLLHSGIIYPGQDERDPVTLLEVLGRLHRLGVVGPETLQITFRGSGMEEYLQQQIDQNGLRSMVRLAPTLPYAQALEEMAQVDALLLLQGAHFNDLIPAKLFEYLRMGKPILALGDVQGDAADLMRAAGLSSIWSLHDATAQENALPAFVEQVRSGAVERAKPAVVARYSRHALTGELAALMDGVVGK</sequence>
<dbReference type="GO" id="GO:0016757">
    <property type="term" value="F:glycosyltransferase activity"/>
    <property type="evidence" value="ECO:0007669"/>
    <property type="project" value="UniProtKB-ARBA"/>
</dbReference>
<gene>
    <name evidence="2" type="ordered locus">Mmc1_3326</name>
</gene>
<dbReference type="AlphaFoldDB" id="A0LCW9"/>
<dbReference type="CAZy" id="GT4">
    <property type="family name" value="Glycosyltransferase Family 4"/>
</dbReference>
<dbReference type="Gene3D" id="3.40.50.2000">
    <property type="entry name" value="Glycogen Phosphorylase B"/>
    <property type="match status" value="2"/>
</dbReference>
<dbReference type="Proteomes" id="UP000002586">
    <property type="component" value="Chromosome"/>
</dbReference>
<dbReference type="HOGENOM" id="CLU_032377_0_0_5"/>
<dbReference type="KEGG" id="mgm:Mmc1_3326"/>
<reference evidence="3" key="1">
    <citation type="journal article" date="2009" name="Appl. Environ. Microbiol.">
        <title>Complete genome sequence of the chemolithoautotrophic marine magnetotactic coccus strain MC-1.</title>
        <authorList>
            <person name="Schubbe S."/>
            <person name="Williams T.J."/>
            <person name="Xie G."/>
            <person name="Kiss H.E."/>
            <person name="Brettin T.S."/>
            <person name="Martinez D."/>
            <person name="Ross C.A."/>
            <person name="Schuler D."/>
            <person name="Cox B.L."/>
            <person name="Nealson K.H."/>
            <person name="Bazylinski D.A."/>
        </authorList>
    </citation>
    <scope>NUCLEOTIDE SEQUENCE [LARGE SCALE GENOMIC DNA]</scope>
    <source>
        <strain evidence="3">ATCC BAA-1437 / JCM 17883 / MC-1</strain>
    </source>
</reference>
<name>A0LCW9_MAGMM</name>
<dbReference type="EMBL" id="CP000471">
    <property type="protein sequence ID" value="ABK45812.1"/>
    <property type="molecule type" value="Genomic_DNA"/>
</dbReference>
<dbReference type="OrthoDB" id="185319at2"/>
<dbReference type="STRING" id="156889.Mmc1_3326"/>